<gene>
    <name evidence="2" type="ORF">HELGO_WM10595</name>
</gene>
<name>A0A6S6SFW8_9GAMM</name>
<accession>A0A6S6SFW8</accession>
<evidence type="ECO:0000259" key="1">
    <source>
        <dbReference type="Pfam" id="PF17892"/>
    </source>
</evidence>
<dbReference type="Gene3D" id="2.60.40.2810">
    <property type="match status" value="1"/>
</dbReference>
<dbReference type="AlphaFoldDB" id="A0A6S6SFW8"/>
<feature type="domain" description="Cadherin-like" evidence="1">
    <location>
        <begin position="8"/>
        <end position="91"/>
    </location>
</feature>
<reference evidence="2" key="1">
    <citation type="submission" date="2020-01" db="EMBL/GenBank/DDBJ databases">
        <authorList>
            <person name="Meier V. D."/>
            <person name="Meier V D."/>
        </authorList>
    </citation>
    <scope>NUCLEOTIDE SEQUENCE</scope>
    <source>
        <strain evidence="2">HLG_WM_MAG_07</strain>
    </source>
</reference>
<dbReference type="InterPro" id="IPR041690">
    <property type="entry name" value="Cadherin_5"/>
</dbReference>
<proteinExistence type="predicted"/>
<dbReference type="Pfam" id="PF17892">
    <property type="entry name" value="Cadherin_5"/>
    <property type="match status" value="1"/>
</dbReference>
<feature type="non-terminal residue" evidence="2">
    <location>
        <position position="1"/>
    </location>
</feature>
<protein>
    <recommendedName>
        <fullName evidence="1">Cadherin-like domain-containing protein</fullName>
    </recommendedName>
</protein>
<organism evidence="2">
    <name type="scientific">uncultured Thiotrichaceae bacterium</name>
    <dbReference type="NCBI Taxonomy" id="298394"/>
    <lineage>
        <taxon>Bacteria</taxon>
        <taxon>Pseudomonadati</taxon>
        <taxon>Pseudomonadota</taxon>
        <taxon>Gammaproteobacteria</taxon>
        <taxon>Thiotrichales</taxon>
        <taxon>Thiotrichaceae</taxon>
        <taxon>environmental samples</taxon>
    </lineage>
</organism>
<evidence type="ECO:0000313" key="2">
    <source>
        <dbReference type="EMBL" id="CAA6801748.1"/>
    </source>
</evidence>
<dbReference type="EMBL" id="CACVAY010000009">
    <property type="protein sequence ID" value="CAA6801748.1"/>
    <property type="molecule type" value="Genomic_DNA"/>
</dbReference>
<sequence>TGGSSGANAAPIVQNDTLSNWPNNQVLTIHPLANDSDPDGDQLQIISVGTSPFGSVVNNGSGSITFVPNASFCGPVRIPYTVSDGNGNVAHGYIGFQTVLPDGVTEHVVSK</sequence>